<feature type="compositionally biased region" description="Gly residues" evidence="4">
    <location>
        <begin position="271"/>
        <end position="284"/>
    </location>
</feature>
<feature type="region of interest" description="Disordered" evidence="4">
    <location>
        <begin position="382"/>
        <end position="419"/>
    </location>
</feature>
<evidence type="ECO:0000313" key="7">
    <source>
        <dbReference type="Proteomes" id="UP000694412"/>
    </source>
</evidence>
<dbReference type="GeneTree" id="ENSGT00390000017045"/>
<accession>A0A8C2SQJ2</accession>
<sequence length="419" mass="44850">GPRGGGVGVTQRAIGPYEGPRGALGVLGTPGWAALWEEGRAALEQLLRFMVHPAISSINLTAALGSLATIARQRPMFMAEVIQAYETLHANLPPTLAKSQVSSVRKNLKLHLLSVLRHPASGDFHAQITTLLVDLGTQQAEIARVLPIHGNRDGRKRGRDDPDAAIKKIKLGEGEAMPICPYMPSPTASIPAWCTPPQAPARPFQAHPTYTPVESRGRSSDQQHLPGLGVEQTKQLKEEPREEKTPRAENVLIKRRLSALAQGQAIAVLGSQGGGSGGPGIGGGPDEETPQTKRRPEPILPGTQPRPGAGGRRRAFRLMEAVQPLSAAQLEQLKLGAFCRVLHAERSVGSCGAAQVGVYGDAPISPIPPPIPPPPYPYPYSPYPPMQPNTPHISPHSNQITPYSPHTTNTPQYRPMTTQ</sequence>
<organism evidence="6 7">
    <name type="scientific">Coturnix japonica</name>
    <name type="common">Japanese quail</name>
    <name type="synonym">Coturnix coturnix japonica</name>
    <dbReference type="NCBI Taxonomy" id="93934"/>
    <lineage>
        <taxon>Eukaryota</taxon>
        <taxon>Metazoa</taxon>
        <taxon>Chordata</taxon>
        <taxon>Craniata</taxon>
        <taxon>Vertebrata</taxon>
        <taxon>Euteleostomi</taxon>
        <taxon>Archelosauria</taxon>
        <taxon>Archosauria</taxon>
        <taxon>Dinosauria</taxon>
        <taxon>Saurischia</taxon>
        <taxon>Theropoda</taxon>
        <taxon>Coelurosauria</taxon>
        <taxon>Aves</taxon>
        <taxon>Neognathae</taxon>
        <taxon>Galloanserae</taxon>
        <taxon>Galliformes</taxon>
        <taxon>Phasianidae</taxon>
        <taxon>Perdicinae</taxon>
        <taxon>Coturnix</taxon>
    </lineage>
</organism>
<keyword evidence="3" id="KW-0539">Nucleus</keyword>
<feature type="region of interest" description="Disordered" evidence="4">
    <location>
        <begin position="269"/>
        <end position="311"/>
    </location>
</feature>
<keyword evidence="2" id="KW-0507">mRNA processing</keyword>
<proteinExistence type="predicted"/>
<dbReference type="Ensembl" id="ENSCJPT00005002770.1">
    <property type="protein sequence ID" value="ENSCJPP00005001637.1"/>
    <property type="gene ID" value="ENSCJPG00005001687.1"/>
</dbReference>
<dbReference type="InterPro" id="IPR032460">
    <property type="entry name" value="Symplekin/Pta1_N"/>
</dbReference>
<dbReference type="Proteomes" id="UP000694412">
    <property type="component" value="Unassembled WGS sequence"/>
</dbReference>
<evidence type="ECO:0000256" key="1">
    <source>
        <dbReference type="ARBA" id="ARBA00004123"/>
    </source>
</evidence>
<dbReference type="GO" id="GO:0005847">
    <property type="term" value="C:mRNA cleavage and polyadenylation specificity factor complex"/>
    <property type="evidence" value="ECO:0007669"/>
    <property type="project" value="TreeGrafter"/>
</dbReference>
<evidence type="ECO:0000256" key="3">
    <source>
        <dbReference type="ARBA" id="ARBA00023242"/>
    </source>
</evidence>
<evidence type="ECO:0000256" key="4">
    <source>
        <dbReference type="SAM" id="MobiDB-lite"/>
    </source>
</evidence>
<evidence type="ECO:0000256" key="2">
    <source>
        <dbReference type="ARBA" id="ARBA00022664"/>
    </source>
</evidence>
<dbReference type="InterPro" id="IPR011989">
    <property type="entry name" value="ARM-like"/>
</dbReference>
<feature type="region of interest" description="Disordered" evidence="4">
    <location>
        <begin position="199"/>
        <end position="250"/>
    </location>
</feature>
<name>A0A8C2SQJ2_COTJA</name>
<feature type="compositionally biased region" description="Basic and acidic residues" evidence="4">
    <location>
        <begin position="234"/>
        <end position="247"/>
    </location>
</feature>
<protein>
    <recommendedName>
        <fullName evidence="5">Symplekin/Pta1 N-terminal domain-containing protein</fullName>
    </recommendedName>
</protein>
<dbReference type="PANTHER" id="PTHR15245">
    <property type="entry name" value="SYMPLEKIN-RELATED"/>
    <property type="match status" value="1"/>
</dbReference>
<feature type="compositionally biased region" description="Polar residues" evidence="4">
    <location>
        <begin position="389"/>
        <end position="419"/>
    </location>
</feature>
<dbReference type="Pfam" id="PF11935">
    <property type="entry name" value="SYMPK_PTA1_N"/>
    <property type="match status" value="1"/>
</dbReference>
<reference evidence="6" key="2">
    <citation type="submission" date="2025-09" db="UniProtKB">
        <authorList>
            <consortium name="Ensembl"/>
        </authorList>
    </citation>
    <scope>IDENTIFICATION</scope>
</reference>
<dbReference type="GO" id="GO:0006397">
    <property type="term" value="P:mRNA processing"/>
    <property type="evidence" value="ECO:0007669"/>
    <property type="project" value="UniProtKB-KW"/>
</dbReference>
<feature type="domain" description="Symplekin/Pta1 N-terminal" evidence="5">
    <location>
        <begin position="34"/>
        <end position="152"/>
    </location>
</feature>
<reference evidence="6" key="1">
    <citation type="submission" date="2025-08" db="UniProtKB">
        <authorList>
            <consortium name="Ensembl"/>
        </authorList>
    </citation>
    <scope>IDENTIFICATION</scope>
</reference>
<dbReference type="PANTHER" id="PTHR15245:SF20">
    <property type="entry name" value="SYMPLEKIN"/>
    <property type="match status" value="1"/>
</dbReference>
<dbReference type="InterPro" id="IPR021850">
    <property type="entry name" value="Symplekin/Pta1"/>
</dbReference>
<evidence type="ECO:0000259" key="5">
    <source>
        <dbReference type="Pfam" id="PF11935"/>
    </source>
</evidence>
<evidence type="ECO:0000313" key="6">
    <source>
        <dbReference type="Ensembl" id="ENSCJPP00005001637.1"/>
    </source>
</evidence>
<comment type="subcellular location">
    <subcellularLocation>
        <location evidence="1">Nucleus</location>
    </subcellularLocation>
</comment>
<dbReference type="Gene3D" id="1.25.10.10">
    <property type="entry name" value="Leucine-rich Repeat Variant"/>
    <property type="match status" value="1"/>
</dbReference>
<keyword evidence="7" id="KW-1185">Reference proteome</keyword>
<dbReference type="AlphaFoldDB" id="A0A8C2SQJ2"/>